<comment type="caution">
    <text evidence="2">The sequence shown here is derived from an EMBL/GenBank/DDBJ whole genome shotgun (WGS) entry which is preliminary data.</text>
</comment>
<gene>
    <name evidence="2" type="ORF">HMPREF9319_0399</name>
</gene>
<reference evidence="2 3" key="1">
    <citation type="submission" date="2010-07" db="EMBL/GenBank/DDBJ databases">
        <authorList>
            <person name="Muzny D."/>
            <person name="Qin X."/>
            <person name="Deng J."/>
            <person name="Jiang H."/>
            <person name="Liu Y."/>
            <person name="Qu J."/>
            <person name="Song X.-Z."/>
            <person name="Zhang L."/>
            <person name="Thornton R."/>
            <person name="Coyle M."/>
            <person name="Francisco L."/>
            <person name="Jackson L."/>
            <person name="Javaid M."/>
            <person name="Korchina V."/>
            <person name="Kovar C."/>
            <person name="Mata R."/>
            <person name="Mathew T."/>
            <person name="Ngo R."/>
            <person name="Nguyen L."/>
            <person name="Nguyen N."/>
            <person name="Okwuonu G."/>
            <person name="Ongeri F."/>
            <person name="Pham C."/>
            <person name="Simmons D."/>
            <person name="Wilczek-Boney K."/>
            <person name="Hale W."/>
            <person name="Jakkamsetti A."/>
            <person name="Pham P."/>
            <person name="Ruth R."/>
            <person name="San Lucas F."/>
            <person name="Warren J."/>
            <person name="Zhang J."/>
            <person name="Zhao Z."/>
            <person name="Zhou C."/>
            <person name="Zhu D."/>
            <person name="Lee S."/>
            <person name="Bess C."/>
            <person name="Blankenburg K."/>
            <person name="Forbes L."/>
            <person name="Fu Q."/>
            <person name="Gubbala S."/>
            <person name="Hirani K."/>
            <person name="Jayaseelan J.C."/>
            <person name="Lara F."/>
            <person name="Munidasa M."/>
            <person name="Palculict T."/>
            <person name="Patil S."/>
            <person name="Pu L.-L."/>
            <person name="Saada N."/>
            <person name="Tang L."/>
            <person name="Weissenberger G."/>
            <person name="Zhu Y."/>
            <person name="Hemphill L."/>
            <person name="Shang Y."/>
            <person name="Youmans B."/>
            <person name="Ayvaz T."/>
            <person name="Ross M."/>
            <person name="Santibanez J."/>
            <person name="Aqrawi P."/>
            <person name="Gross S."/>
            <person name="Joshi V."/>
            <person name="Fowler G."/>
            <person name="Nazareth L."/>
            <person name="Reid J."/>
            <person name="Worley K."/>
            <person name="Petrosino J."/>
            <person name="Highlander S."/>
            <person name="Gibbs R."/>
        </authorList>
    </citation>
    <scope>NUCLEOTIDE SEQUENCE [LARGE SCALE GENOMIC DNA]</scope>
    <source>
        <strain evidence="2 3">ATCC 700338</strain>
    </source>
</reference>
<dbReference type="SUPFAM" id="SSF103473">
    <property type="entry name" value="MFS general substrate transporter"/>
    <property type="match status" value="1"/>
</dbReference>
<dbReference type="Gene3D" id="1.20.1250.20">
    <property type="entry name" value="MFS general substrate transporter like domains"/>
    <property type="match status" value="1"/>
</dbReference>
<dbReference type="AlphaFoldDB" id="E0PC26"/>
<organism evidence="2 3">
    <name type="scientific">Streptococcus equinus ATCC 700338</name>
    <dbReference type="NCBI Taxonomy" id="864569"/>
    <lineage>
        <taxon>Bacteria</taxon>
        <taxon>Bacillati</taxon>
        <taxon>Bacillota</taxon>
        <taxon>Bacilli</taxon>
        <taxon>Lactobacillales</taxon>
        <taxon>Streptococcaceae</taxon>
        <taxon>Streptococcus</taxon>
    </lineage>
</organism>
<accession>E0PC26</accession>
<evidence type="ECO:0000313" key="2">
    <source>
        <dbReference type="EMBL" id="EFM27955.1"/>
    </source>
</evidence>
<keyword evidence="3" id="KW-1185">Reference proteome</keyword>
<dbReference type="HOGENOM" id="CLU_2071798_0_0_9"/>
<name>E0PC26_STREI</name>
<feature type="transmembrane region" description="Helical" evidence="1">
    <location>
        <begin position="21"/>
        <end position="39"/>
    </location>
</feature>
<evidence type="ECO:0000313" key="3">
    <source>
        <dbReference type="Proteomes" id="UP000004290"/>
    </source>
</evidence>
<protein>
    <submittedName>
        <fullName evidence="2">Uncharacterized protein</fullName>
    </submittedName>
</protein>
<proteinExistence type="predicted"/>
<keyword evidence="1" id="KW-1133">Transmembrane helix</keyword>
<dbReference type="GeneID" id="96997256"/>
<dbReference type="Proteomes" id="UP000004290">
    <property type="component" value="Unassembled WGS sequence"/>
</dbReference>
<sequence length="118" mass="13389">MSNFLSGLACIALSFISDNTWLIYTIIAANVFLAFLSSFSTPAYNAFTKEVVEKDNIALLNSYLQTAATVVKIVIPIVVIGVYRFAFGWCFLYIIKHHCSLCFSDFRRKYKKQSFFNG</sequence>
<dbReference type="RefSeq" id="WP_003063603.1">
    <property type="nucleotide sequence ID" value="NZ_GL397128.1"/>
</dbReference>
<keyword evidence="1" id="KW-0472">Membrane</keyword>
<evidence type="ECO:0000256" key="1">
    <source>
        <dbReference type="SAM" id="Phobius"/>
    </source>
</evidence>
<feature type="transmembrane region" description="Helical" evidence="1">
    <location>
        <begin position="73"/>
        <end position="95"/>
    </location>
</feature>
<dbReference type="EMBL" id="AEEL01000009">
    <property type="protein sequence ID" value="EFM27955.1"/>
    <property type="molecule type" value="Genomic_DNA"/>
</dbReference>
<dbReference type="InterPro" id="IPR036259">
    <property type="entry name" value="MFS_trans_sf"/>
</dbReference>
<keyword evidence="1" id="KW-0812">Transmembrane</keyword>